<protein>
    <submittedName>
        <fullName evidence="9">Glycosyltransferase family 39 protein</fullName>
    </submittedName>
</protein>
<dbReference type="InterPro" id="IPR050297">
    <property type="entry name" value="LipidA_mod_glycosyltrf_83"/>
</dbReference>
<keyword evidence="5 8" id="KW-0812">Transmembrane</keyword>
<evidence type="ECO:0000256" key="4">
    <source>
        <dbReference type="ARBA" id="ARBA00022679"/>
    </source>
</evidence>
<dbReference type="GO" id="GO:0009103">
    <property type="term" value="P:lipopolysaccharide biosynthetic process"/>
    <property type="evidence" value="ECO:0007669"/>
    <property type="project" value="TreeGrafter"/>
</dbReference>
<evidence type="ECO:0000256" key="3">
    <source>
        <dbReference type="ARBA" id="ARBA00022676"/>
    </source>
</evidence>
<dbReference type="PANTHER" id="PTHR33908:SF3">
    <property type="entry name" value="UNDECAPRENYL PHOSPHATE-ALPHA-4-AMINO-4-DEOXY-L-ARABINOSE ARABINOSYL TRANSFERASE"/>
    <property type="match status" value="1"/>
</dbReference>
<evidence type="ECO:0000256" key="1">
    <source>
        <dbReference type="ARBA" id="ARBA00004651"/>
    </source>
</evidence>
<dbReference type="EMBL" id="JADKCH010000018">
    <property type="protein sequence ID" value="MBK8573436.1"/>
    <property type="molecule type" value="Genomic_DNA"/>
</dbReference>
<feature type="transmembrane region" description="Helical" evidence="8">
    <location>
        <begin position="160"/>
        <end position="181"/>
    </location>
</feature>
<feature type="transmembrane region" description="Helical" evidence="8">
    <location>
        <begin position="201"/>
        <end position="228"/>
    </location>
</feature>
<dbReference type="GO" id="GO:0016763">
    <property type="term" value="F:pentosyltransferase activity"/>
    <property type="evidence" value="ECO:0007669"/>
    <property type="project" value="TreeGrafter"/>
</dbReference>
<evidence type="ECO:0000313" key="10">
    <source>
        <dbReference type="Proteomes" id="UP000709959"/>
    </source>
</evidence>
<dbReference type="GO" id="GO:0005886">
    <property type="term" value="C:plasma membrane"/>
    <property type="evidence" value="ECO:0007669"/>
    <property type="project" value="UniProtKB-SubCell"/>
</dbReference>
<name>A0A936F426_9BACT</name>
<evidence type="ECO:0000256" key="8">
    <source>
        <dbReference type="SAM" id="Phobius"/>
    </source>
</evidence>
<keyword evidence="4" id="KW-0808">Transferase</keyword>
<dbReference type="Proteomes" id="UP000709959">
    <property type="component" value="Unassembled WGS sequence"/>
</dbReference>
<keyword evidence="7 8" id="KW-0472">Membrane</keyword>
<sequence length="568" mass="63622">MKQRKQSSNLTYDKSGVSDWISFHRLELFFLVLLLILGSIRGYWAPDEPDFAQCIKEMRQGGDWLLPKLNGQIYTEKPILFYWLMKCTAVGAEWVTGGLGFARGIAPWALRLPSILAATALVFGFRAWARRFLDPGISESGTLIVLTTPIWIWQAQAIQIDMLFSALLAWSWMSWIAGYLIQSGLVLAKRDGESRRWFMIGYISLGLAVMAKGPLALVLSGAVVLSFLSWQKDWSSLRRTGLLSGILVLLGITLPWYLAAGIRGGPQYLYAMVVHQNVTRALSAWDHIQPWWRYFGYLAVDFFPWSLLVPLALFAAIKNRAALKAVDRFSILACVIPFILLSLSRSKQGKYLLMIYPFLAMIVASQLQRVTSASIHNLRRFIGAALLLPGLAVLLIGLNRMGGAKLLTQVQPFLGPLRLLGLILVLGGVWVSNGVQWNDGRRLVLHTALPLILIFCLVLPWGMVRLDPLKDYKGWAGQTEPLLVNHRVFFWGDIRSGAMIYSDRLMPVLTTNAELDALGPGDRLIVTDRRWKPGIQGLDVITMDKFRSVYRQQQGGDGMQILAPSLQP</sequence>
<feature type="transmembrane region" description="Helical" evidence="8">
    <location>
        <begin position="294"/>
        <end position="317"/>
    </location>
</feature>
<keyword evidence="3" id="KW-0328">Glycosyltransferase</keyword>
<comment type="subcellular location">
    <subcellularLocation>
        <location evidence="1">Cell membrane</location>
        <topology evidence="1">Multi-pass membrane protein</topology>
    </subcellularLocation>
</comment>
<proteinExistence type="predicted"/>
<keyword evidence="6 8" id="KW-1133">Transmembrane helix</keyword>
<evidence type="ECO:0000313" key="9">
    <source>
        <dbReference type="EMBL" id="MBK8573436.1"/>
    </source>
</evidence>
<evidence type="ECO:0000256" key="6">
    <source>
        <dbReference type="ARBA" id="ARBA00022989"/>
    </source>
</evidence>
<dbReference type="AlphaFoldDB" id="A0A936F426"/>
<feature type="transmembrane region" description="Helical" evidence="8">
    <location>
        <begin position="413"/>
        <end position="431"/>
    </location>
</feature>
<feature type="transmembrane region" description="Helical" evidence="8">
    <location>
        <begin position="443"/>
        <end position="463"/>
    </location>
</feature>
<evidence type="ECO:0000256" key="7">
    <source>
        <dbReference type="ARBA" id="ARBA00023136"/>
    </source>
</evidence>
<organism evidence="9 10">
    <name type="scientific">Candidatus Geothrix odensensis</name>
    <dbReference type="NCBI Taxonomy" id="2954440"/>
    <lineage>
        <taxon>Bacteria</taxon>
        <taxon>Pseudomonadati</taxon>
        <taxon>Acidobacteriota</taxon>
        <taxon>Holophagae</taxon>
        <taxon>Holophagales</taxon>
        <taxon>Holophagaceae</taxon>
        <taxon>Geothrix</taxon>
    </lineage>
</organism>
<feature type="transmembrane region" description="Helical" evidence="8">
    <location>
        <begin position="21"/>
        <end position="40"/>
    </location>
</feature>
<feature type="transmembrane region" description="Helical" evidence="8">
    <location>
        <begin position="135"/>
        <end position="153"/>
    </location>
</feature>
<comment type="caution">
    <text evidence="9">The sequence shown here is derived from an EMBL/GenBank/DDBJ whole genome shotgun (WGS) entry which is preliminary data.</text>
</comment>
<evidence type="ECO:0000256" key="5">
    <source>
        <dbReference type="ARBA" id="ARBA00022692"/>
    </source>
</evidence>
<feature type="transmembrane region" description="Helical" evidence="8">
    <location>
        <begin position="108"/>
        <end position="129"/>
    </location>
</feature>
<feature type="transmembrane region" description="Helical" evidence="8">
    <location>
        <begin position="79"/>
        <end position="101"/>
    </location>
</feature>
<dbReference type="GO" id="GO:0010041">
    <property type="term" value="P:response to iron(III) ion"/>
    <property type="evidence" value="ECO:0007669"/>
    <property type="project" value="TreeGrafter"/>
</dbReference>
<feature type="transmembrane region" description="Helical" evidence="8">
    <location>
        <begin position="240"/>
        <end position="259"/>
    </location>
</feature>
<reference evidence="9 10" key="1">
    <citation type="submission" date="2020-10" db="EMBL/GenBank/DDBJ databases">
        <title>Connecting structure to function with the recovery of over 1000 high-quality activated sludge metagenome-assembled genomes encoding full-length rRNA genes using long-read sequencing.</title>
        <authorList>
            <person name="Singleton C.M."/>
            <person name="Petriglieri F."/>
            <person name="Kristensen J.M."/>
            <person name="Kirkegaard R.H."/>
            <person name="Michaelsen T.Y."/>
            <person name="Andersen M.H."/>
            <person name="Karst S.M."/>
            <person name="Dueholm M.S."/>
            <person name="Nielsen P.H."/>
            <person name="Albertsen M."/>
        </authorList>
    </citation>
    <scope>NUCLEOTIDE SEQUENCE [LARGE SCALE GENOMIC DNA]</scope>
    <source>
        <strain evidence="9">OdNE_18-Q3-R46-58_MAXAC.008</strain>
    </source>
</reference>
<feature type="transmembrane region" description="Helical" evidence="8">
    <location>
        <begin position="381"/>
        <end position="401"/>
    </location>
</feature>
<keyword evidence="2" id="KW-1003">Cell membrane</keyword>
<accession>A0A936F426</accession>
<feature type="transmembrane region" description="Helical" evidence="8">
    <location>
        <begin position="351"/>
        <end position="369"/>
    </location>
</feature>
<feature type="transmembrane region" description="Helical" evidence="8">
    <location>
        <begin position="329"/>
        <end position="345"/>
    </location>
</feature>
<dbReference type="PANTHER" id="PTHR33908">
    <property type="entry name" value="MANNOSYLTRANSFERASE YKCB-RELATED"/>
    <property type="match status" value="1"/>
</dbReference>
<gene>
    <name evidence="9" type="ORF">IPN91_12520</name>
</gene>
<evidence type="ECO:0000256" key="2">
    <source>
        <dbReference type="ARBA" id="ARBA00022475"/>
    </source>
</evidence>